<feature type="domain" description="Alcohol dehydrogenase-like C-terminal" evidence="1">
    <location>
        <begin position="142"/>
        <end position="273"/>
    </location>
</feature>
<dbReference type="InterPro" id="IPR036291">
    <property type="entry name" value="NAD(P)-bd_dom_sf"/>
</dbReference>
<dbReference type="SUPFAM" id="SSF51735">
    <property type="entry name" value="NAD(P)-binding Rossmann-fold domains"/>
    <property type="match status" value="1"/>
</dbReference>
<gene>
    <name evidence="2" type="ORF">GCM10022255_093570</name>
</gene>
<dbReference type="InterPro" id="IPR011032">
    <property type="entry name" value="GroES-like_sf"/>
</dbReference>
<dbReference type="PANTHER" id="PTHR43677">
    <property type="entry name" value="SHORT-CHAIN DEHYDROGENASE/REDUCTASE"/>
    <property type="match status" value="1"/>
</dbReference>
<dbReference type="Gene3D" id="3.40.50.720">
    <property type="entry name" value="NAD(P)-binding Rossmann-like Domain"/>
    <property type="match status" value="1"/>
</dbReference>
<evidence type="ECO:0000313" key="3">
    <source>
        <dbReference type="Proteomes" id="UP001500620"/>
    </source>
</evidence>
<protein>
    <submittedName>
        <fullName evidence="2">Zinc-binding alcohol dehydrogenase family protein</fullName>
    </submittedName>
</protein>
<dbReference type="InterPro" id="IPR051397">
    <property type="entry name" value="Zn-ADH-like_protein"/>
</dbReference>
<comment type="caution">
    <text evidence="2">The sequence shown here is derived from an EMBL/GenBank/DDBJ whole genome shotgun (WGS) entry which is preliminary data.</text>
</comment>
<proteinExistence type="predicted"/>
<name>A0ABP8DPW2_9ACTN</name>
<dbReference type="Gene3D" id="3.90.180.10">
    <property type="entry name" value="Medium-chain alcohol dehydrogenases, catalytic domain"/>
    <property type="match status" value="1"/>
</dbReference>
<organism evidence="2 3">
    <name type="scientific">Dactylosporangium darangshiense</name>
    <dbReference type="NCBI Taxonomy" id="579108"/>
    <lineage>
        <taxon>Bacteria</taxon>
        <taxon>Bacillati</taxon>
        <taxon>Actinomycetota</taxon>
        <taxon>Actinomycetes</taxon>
        <taxon>Micromonosporales</taxon>
        <taxon>Micromonosporaceae</taxon>
        <taxon>Dactylosporangium</taxon>
    </lineage>
</organism>
<dbReference type="SUPFAM" id="SSF50129">
    <property type="entry name" value="GroES-like"/>
    <property type="match status" value="1"/>
</dbReference>
<dbReference type="EMBL" id="BAABAT010000045">
    <property type="protein sequence ID" value="GAA4261335.1"/>
    <property type="molecule type" value="Genomic_DNA"/>
</dbReference>
<sequence length="309" mass="32091">MYAAVVHDFASPPRYEEFPDPAVADGTVLARVEASAVHQIVRSIASGRHYSSAARPPFVPGIDGVVRLPEGQRVYAGGLRPPYGMLAEFAAVRPPGIAVPDGLSSAVAAAIVNPAQSSWLPLTANLVPGATVLVLGATGIAGSLAVQAARLKGAGRVIAAGRNVAGLERCQALGADATAELGEGFADGLRRAAPDGVDLVLDYLWGPAALAAIAALDKLATPSWHETRWLQIGSVASGSIQFDAALVRSRNLRLSGHGVGSGDPAAWPTAITEVLRAAADSRLTIDVETVPLRDIERTWNRPARLVYEP</sequence>
<dbReference type="PANTHER" id="PTHR43677:SF11">
    <property type="entry name" value="ZINC-CONTAINING ALCOHOL DEHYDROGENASE"/>
    <property type="match status" value="1"/>
</dbReference>
<reference evidence="3" key="1">
    <citation type="journal article" date="2019" name="Int. J. Syst. Evol. Microbiol.">
        <title>The Global Catalogue of Microorganisms (GCM) 10K type strain sequencing project: providing services to taxonomists for standard genome sequencing and annotation.</title>
        <authorList>
            <consortium name="The Broad Institute Genomics Platform"/>
            <consortium name="The Broad Institute Genome Sequencing Center for Infectious Disease"/>
            <person name="Wu L."/>
            <person name="Ma J."/>
        </authorList>
    </citation>
    <scope>NUCLEOTIDE SEQUENCE [LARGE SCALE GENOMIC DNA]</scope>
    <source>
        <strain evidence="3">JCM 17441</strain>
    </source>
</reference>
<evidence type="ECO:0000313" key="2">
    <source>
        <dbReference type="EMBL" id="GAA4261335.1"/>
    </source>
</evidence>
<accession>A0ABP8DPW2</accession>
<dbReference type="RefSeq" id="WP_345138239.1">
    <property type="nucleotide sequence ID" value="NZ_BAABAT010000045.1"/>
</dbReference>
<dbReference type="Pfam" id="PF00107">
    <property type="entry name" value="ADH_zinc_N"/>
    <property type="match status" value="1"/>
</dbReference>
<dbReference type="InterPro" id="IPR013149">
    <property type="entry name" value="ADH-like_C"/>
</dbReference>
<evidence type="ECO:0000259" key="1">
    <source>
        <dbReference type="Pfam" id="PF00107"/>
    </source>
</evidence>
<dbReference type="Proteomes" id="UP001500620">
    <property type="component" value="Unassembled WGS sequence"/>
</dbReference>
<keyword evidence="3" id="KW-1185">Reference proteome</keyword>